<proteinExistence type="inferred from homology"/>
<reference evidence="5" key="1">
    <citation type="journal article" date="2018" name="Gigascience">
        <title>Genome assembly of the Pink Ipe (Handroanthus impetiginosus, Bignoniaceae), a highly valued, ecologically keystone Neotropical timber forest tree.</title>
        <authorList>
            <person name="Silva-Junior O.B."/>
            <person name="Grattapaglia D."/>
            <person name="Novaes E."/>
            <person name="Collevatti R.G."/>
        </authorList>
    </citation>
    <scope>NUCLEOTIDE SEQUENCE [LARGE SCALE GENOMIC DNA]</scope>
    <source>
        <strain evidence="5">cv. UFG-1</strain>
    </source>
</reference>
<dbReference type="GO" id="GO:0003676">
    <property type="term" value="F:nucleic acid binding"/>
    <property type="evidence" value="ECO:0007669"/>
    <property type="project" value="InterPro"/>
</dbReference>
<accession>A0A2G9I4Y1</accession>
<dbReference type="PANTHER" id="PTHR13068:SF103">
    <property type="entry name" value="MITOCHONDRIAL TRANSCRIPTION TERMINATION FACTOR FAMILY PROTEIN"/>
    <property type="match status" value="1"/>
</dbReference>
<dbReference type="Pfam" id="PF02536">
    <property type="entry name" value="mTERF"/>
    <property type="match status" value="1"/>
</dbReference>
<evidence type="ECO:0000313" key="4">
    <source>
        <dbReference type="EMBL" id="PIN24804.1"/>
    </source>
</evidence>
<keyword evidence="5" id="KW-1185">Reference proteome</keyword>
<dbReference type="EMBL" id="NKXS01000353">
    <property type="protein sequence ID" value="PIN24804.1"/>
    <property type="molecule type" value="Genomic_DNA"/>
</dbReference>
<dbReference type="InterPro" id="IPR003690">
    <property type="entry name" value="MTERF"/>
</dbReference>
<dbReference type="GO" id="GO:0006353">
    <property type="term" value="P:DNA-templated transcription termination"/>
    <property type="evidence" value="ECO:0007669"/>
    <property type="project" value="UniProtKB-KW"/>
</dbReference>
<keyword evidence="2" id="KW-0805">Transcription regulation</keyword>
<evidence type="ECO:0000256" key="3">
    <source>
        <dbReference type="ARBA" id="ARBA00022946"/>
    </source>
</evidence>
<dbReference type="STRING" id="429701.A0A2G9I4Y1"/>
<keyword evidence="2" id="KW-0804">Transcription</keyword>
<sequence>MYMKVNEIFRYEMRVLDVKLRAYEQLGLNRSTVIKLVTCSPQLLVGEVNDAFIRVLDELKELGFDLNWIGGSLSSENKYNWNRILNALRFFREVGYNHAQMGAMLKNESALLFDGSGRQVYVVFGALFKLGLNMNEAYALVSENHQILSPKCVKNFRKALHFLFEIGMEPEDIAQILSNHMKLFSSHSLKGPKTVLRNFNYDKHSLRQTLKKDPSTFFNIAFKSNVCSTKHAAARNPNNFVDKTEFLLRIGYVENSEEMVKALKLFRGRGDQLQERFDCLVKAGLDFNAVSSMVKLAPAVLNQTKCVLEKKIEFLKNLGYPVDAIVSFPSYLCYDMNRISLRFSMYGWVRGKGVAKPMLSLSTLLACSEARFAKYFVNIHPEGPVLWESLQKSLPSS</sequence>
<dbReference type="SMART" id="SM00733">
    <property type="entry name" value="Mterf"/>
    <property type="match status" value="5"/>
</dbReference>
<dbReference type="Proteomes" id="UP000231279">
    <property type="component" value="Unassembled WGS sequence"/>
</dbReference>
<keyword evidence="3" id="KW-0809">Transit peptide</keyword>
<evidence type="ECO:0000256" key="2">
    <source>
        <dbReference type="ARBA" id="ARBA00022472"/>
    </source>
</evidence>
<organism evidence="4 5">
    <name type="scientific">Handroanthus impetiginosus</name>
    <dbReference type="NCBI Taxonomy" id="429701"/>
    <lineage>
        <taxon>Eukaryota</taxon>
        <taxon>Viridiplantae</taxon>
        <taxon>Streptophyta</taxon>
        <taxon>Embryophyta</taxon>
        <taxon>Tracheophyta</taxon>
        <taxon>Spermatophyta</taxon>
        <taxon>Magnoliopsida</taxon>
        <taxon>eudicotyledons</taxon>
        <taxon>Gunneridae</taxon>
        <taxon>Pentapetalae</taxon>
        <taxon>asterids</taxon>
        <taxon>lamiids</taxon>
        <taxon>Lamiales</taxon>
        <taxon>Bignoniaceae</taxon>
        <taxon>Crescentiina</taxon>
        <taxon>Tabebuia alliance</taxon>
        <taxon>Handroanthus</taxon>
    </lineage>
</organism>
<gene>
    <name evidence="4" type="ORF">CDL12_02458</name>
</gene>
<evidence type="ECO:0000313" key="5">
    <source>
        <dbReference type="Proteomes" id="UP000231279"/>
    </source>
</evidence>
<dbReference type="AlphaFoldDB" id="A0A2G9I4Y1"/>
<comment type="similarity">
    <text evidence="1">Belongs to the mTERF family.</text>
</comment>
<dbReference type="InterPro" id="IPR038538">
    <property type="entry name" value="MTERF_sf"/>
</dbReference>
<protein>
    <submittedName>
        <fullName evidence="4">Mitochondrial transcription termination factor, mTERF</fullName>
    </submittedName>
</protein>
<dbReference type="OrthoDB" id="764594at2759"/>
<dbReference type="PANTHER" id="PTHR13068">
    <property type="entry name" value="CGI-12 PROTEIN-RELATED"/>
    <property type="match status" value="1"/>
</dbReference>
<keyword evidence="2" id="KW-0806">Transcription termination</keyword>
<comment type="caution">
    <text evidence="4">The sequence shown here is derived from an EMBL/GenBank/DDBJ whole genome shotgun (WGS) entry which is preliminary data.</text>
</comment>
<dbReference type="Gene3D" id="1.25.70.10">
    <property type="entry name" value="Transcription termination factor 3, mitochondrial"/>
    <property type="match status" value="1"/>
</dbReference>
<evidence type="ECO:0000256" key="1">
    <source>
        <dbReference type="ARBA" id="ARBA00007692"/>
    </source>
</evidence>
<name>A0A2G9I4Y1_9LAMI</name>